<dbReference type="EC" id="2.7.4.3" evidence="5 7"/>
<comment type="function">
    <text evidence="5">Catalyzes the reversible transfer of the terminal phosphate group between ATP and AMP. Plays an important role in cellular energy homeostasis and in adenine nucleotide metabolism.</text>
</comment>
<comment type="caution">
    <text evidence="5">Lacks conserved residue(s) required for the propagation of feature annotation.</text>
</comment>
<comment type="catalytic activity">
    <reaction evidence="5 7">
        <text>AMP + ATP = 2 ADP</text>
        <dbReference type="Rhea" id="RHEA:12973"/>
        <dbReference type="ChEBI" id="CHEBI:30616"/>
        <dbReference type="ChEBI" id="CHEBI:456215"/>
        <dbReference type="ChEBI" id="CHEBI:456216"/>
        <dbReference type="EC" id="2.7.4.3"/>
    </reaction>
</comment>
<evidence type="ECO:0000256" key="3">
    <source>
        <dbReference type="ARBA" id="ARBA00022741"/>
    </source>
</evidence>
<keyword evidence="3 5" id="KW-0547">Nucleotide-binding</keyword>
<evidence type="ECO:0000256" key="7">
    <source>
        <dbReference type="RuleBase" id="RU003331"/>
    </source>
</evidence>
<dbReference type="HAMAP" id="MF_00235">
    <property type="entry name" value="Adenylate_kinase_Adk"/>
    <property type="match status" value="1"/>
</dbReference>
<evidence type="ECO:0000256" key="5">
    <source>
        <dbReference type="HAMAP-Rule" id="MF_00235"/>
    </source>
</evidence>
<keyword evidence="9" id="KW-1185">Reference proteome</keyword>
<comment type="domain">
    <text evidence="5">Consists of three domains, a large central CORE domain and two small peripheral domains, NMPbind and LID, which undergo movements during catalysis. The LID domain closes over the site of phosphoryl transfer upon ATP binding. Assembling and dissambling the active center during each catalytic cycle provides an effective means to prevent ATP hydrolysis.</text>
</comment>
<dbReference type="PRINTS" id="PR00094">
    <property type="entry name" value="ADENYLTKNASE"/>
</dbReference>
<gene>
    <name evidence="8" type="primary">adk_2</name>
    <name evidence="5" type="synonym">adk</name>
    <name evidence="8" type="ORF">G3KMM_00141</name>
</gene>
<feature type="binding site" evidence="5">
    <location>
        <begin position="76"/>
        <end position="79"/>
    </location>
    <ligand>
        <name>AMP</name>
        <dbReference type="ChEBI" id="CHEBI:456215"/>
    </ligand>
</feature>
<feature type="binding site" evidence="5">
    <location>
        <position position="31"/>
    </location>
    <ligand>
        <name>AMP</name>
        <dbReference type="ChEBI" id="CHEBI:456215"/>
    </ligand>
</feature>
<comment type="caution">
    <text evidence="8">The sequence shown here is derived from an EMBL/GenBank/DDBJ whole genome shotgun (WGS) entry which is preliminary data.</text>
</comment>
<name>A0ABY0FKR6_9BACT</name>
<evidence type="ECO:0000313" key="8">
    <source>
        <dbReference type="EMBL" id="RYC73913.1"/>
    </source>
</evidence>
<dbReference type="PROSITE" id="PS00113">
    <property type="entry name" value="ADENYLATE_KINASE"/>
    <property type="match status" value="1"/>
</dbReference>
<comment type="subcellular location">
    <subcellularLocation>
        <location evidence="5 7">Cytoplasm</location>
    </subcellularLocation>
</comment>
<reference evidence="8 9" key="2">
    <citation type="journal article" date="2020" name="Cell Rep.">
        <title>Acquisition and Adaptation of Ultra-small Parasitic Reduced Genome Bacteria to Mammalian Hosts.</title>
        <authorList>
            <person name="McLean J.S."/>
            <person name="Bor B."/>
            <person name="Kerns K.A."/>
            <person name="Liu Q."/>
            <person name="To T.T."/>
            <person name="Solden L."/>
            <person name="Hendrickson E.L."/>
            <person name="Wrighton K."/>
            <person name="Shi W."/>
            <person name="He X."/>
        </authorList>
    </citation>
    <scope>NUCLEOTIDE SEQUENCE [LARGE SCALE GENOMIC DNA]</scope>
    <source>
        <strain evidence="8 9">TM7_KMM_G3_1_HOT_351</strain>
    </source>
</reference>
<dbReference type="InterPro" id="IPR033690">
    <property type="entry name" value="Adenylat_kinase_CS"/>
</dbReference>
<dbReference type="RefSeq" id="WP_129604105.1">
    <property type="nucleotide sequence ID" value="NZ_PRLL01000002.1"/>
</dbReference>
<evidence type="ECO:0000256" key="2">
    <source>
        <dbReference type="ARBA" id="ARBA00022727"/>
    </source>
</evidence>
<dbReference type="CDD" id="cd01428">
    <property type="entry name" value="ADK"/>
    <property type="match status" value="1"/>
</dbReference>
<dbReference type="InterPro" id="IPR000850">
    <property type="entry name" value="Adenylat/UMP-CMP_kin"/>
</dbReference>
<comment type="pathway">
    <text evidence="5">Purine metabolism; AMP biosynthesis via salvage pathway; AMP from ADP: step 1/1.</text>
</comment>
<keyword evidence="5" id="KW-0963">Cytoplasm</keyword>
<evidence type="ECO:0000256" key="6">
    <source>
        <dbReference type="RuleBase" id="RU003330"/>
    </source>
</evidence>
<organism evidence="8 9">
    <name type="scientific">Candidatus Nanosyncoccus nanoralicus</name>
    <dbReference type="NCBI Taxonomy" id="2171996"/>
    <lineage>
        <taxon>Bacteria</taxon>
        <taxon>Candidatus Saccharimonadota</taxon>
        <taxon>Candidatus Nanosyncoccalia</taxon>
        <taxon>Candidatus Nanosyncoccales</taxon>
        <taxon>Candidatus Nanosyncoccaceae</taxon>
        <taxon>Candidatus Nanosyncoccus</taxon>
    </lineage>
</organism>
<accession>A0ABY0FKR6</accession>
<feature type="binding site" evidence="5">
    <location>
        <position position="127"/>
    </location>
    <ligand>
        <name>AMP</name>
        <dbReference type="ChEBI" id="CHEBI:456215"/>
    </ligand>
</feature>
<comment type="similarity">
    <text evidence="5 6">Belongs to the adenylate kinase family.</text>
</comment>
<keyword evidence="2 5" id="KW-0545">Nucleotide biosynthesis</keyword>
<feature type="binding site" evidence="5">
    <location>
        <position position="36"/>
    </location>
    <ligand>
        <name>AMP</name>
        <dbReference type="ChEBI" id="CHEBI:456215"/>
    </ligand>
</feature>
<dbReference type="Gene3D" id="3.40.50.300">
    <property type="entry name" value="P-loop containing nucleotide triphosphate hydrolases"/>
    <property type="match status" value="1"/>
</dbReference>
<evidence type="ECO:0000256" key="4">
    <source>
        <dbReference type="ARBA" id="ARBA00022777"/>
    </source>
</evidence>
<evidence type="ECO:0000256" key="1">
    <source>
        <dbReference type="ARBA" id="ARBA00022679"/>
    </source>
</evidence>
<dbReference type="GO" id="GO:0004017">
    <property type="term" value="F:AMP kinase activity"/>
    <property type="evidence" value="ECO:0007669"/>
    <property type="project" value="UniProtKB-EC"/>
</dbReference>
<protein>
    <recommendedName>
        <fullName evidence="5 7">Adenylate kinase</fullName>
        <shortName evidence="5">AK</shortName>
        <ecNumber evidence="5 7">2.7.4.3</ecNumber>
    </recommendedName>
    <alternativeName>
        <fullName evidence="5">ATP-AMP transphosphorylase</fullName>
    </alternativeName>
    <alternativeName>
        <fullName evidence="5">ATP:AMP phosphotransferase</fullName>
    </alternativeName>
    <alternativeName>
        <fullName evidence="5">Adenylate monophosphate kinase</fullName>
    </alternativeName>
</protein>
<evidence type="ECO:0000313" key="9">
    <source>
        <dbReference type="Proteomes" id="UP001191004"/>
    </source>
</evidence>
<dbReference type="PANTHER" id="PTHR23359">
    <property type="entry name" value="NUCLEOTIDE KINASE"/>
    <property type="match status" value="1"/>
</dbReference>
<keyword evidence="5 7" id="KW-0067">ATP-binding</keyword>
<sequence length="182" mass="20742">MKLLFLGGPGTGKSTVGNRLANDLNWPWISSGAILRESKEQWVIDRLKTAQLFDDEMVSELVFSRLTETENAIIDGYPRTLRQAEIIIERGLKIDYIVELTVPFEEVMRRLSMRGRSQDVPEIIEERQADYERSRNEIVAYLLGNGVKLLTVDGLGEVDEVYKRTVTLIRNEISELNNKGNA</sequence>
<dbReference type="InterPro" id="IPR027417">
    <property type="entry name" value="P-loop_NTPase"/>
</dbReference>
<dbReference type="SUPFAM" id="SSF52540">
    <property type="entry name" value="P-loop containing nucleoside triphosphate hydrolases"/>
    <property type="match status" value="1"/>
</dbReference>
<dbReference type="EMBL" id="PRLL01000002">
    <property type="protein sequence ID" value="RYC73913.1"/>
    <property type="molecule type" value="Genomic_DNA"/>
</dbReference>
<proteinExistence type="inferred from homology"/>
<keyword evidence="4 5" id="KW-0418">Kinase</keyword>
<feature type="binding site" evidence="5">
    <location>
        <position position="116"/>
    </location>
    <ligand>
        <name>AMP</name>
        <dbReference type="ChEBI" id="CHEBI:456215"/>
    </ligand>
</feature>
<keyword evidence="1 5" id="KW-0808">Transferase</keyword>
<reference evidence="8 9" key="1">
    <citation type="journal article" date="2018" name="bioRxiv">
        <title>Evidence of independent acquisition and adaption of ultra-small bacteria to human hosts across the highly diverse yet reduced genomes of the phylum Saccharibacteria.</title>
        <authorList>
            <person name="McLean J.S."/>
            <person name="Bor B."/>
            <person name="To T.T."/>
            <person name="Liu Q."/>
            <person name="Kearns K.A."/>
            <person name="Solden L.M."/>
            <person name="Wrighton K.C."/>
            <person name="He X."/>
            <person name="Shi W."/>
        </authorList>
    </citation>
    <scope>NUCLEOTIDE SEQUENCE [LARGE SCALE GENOMIC DNA]</scope>
    <source>
        <strain evidence="8 9">TM7_KMM_G3_1_HOT_351</strain>
    </source>
</reference>
<feature type="binding site" evidence="5">
    <location>
        <begin position="10"/>
        <end position="15"/>
    </location>
    <ligand>
        <name>ATP</name>
        <dbReference type="ChEBI" id="CHEBI:30616"/>
    </ligand>
</feature>
<feature type="binding site" evidence="5">
    <location>
        <position position="83"/>
    </location>
    <ligand>
        <name>AMP</name>
        <dbReference type="ChEBI" id="CHEBI:456215"/>
    </ligand>
</feature>
<dbReference type="Proteomes" id="UP001191004">
    <property type="component" value="Unassembled WGS sequence"/>
</dbReference>
<feature type="binding site" evidence="5">
    <location>
        <position position="114"/>
    </location>
    <ligand>
        <name>ATP</name>
        <dbReference type="ChEBI" id="CHEBI:30616"/>
    </ligand>
</feature>
<comment type="subunit">
    <text evidence="5 7">Monomer.</text>
</comment>
<feature type="binding site" evidence="5">
    <location>
        <position position="156"/>
    </location>
    <ligand>
        <name>ATP</name>
        <dbReference type="ChEBI" id="CHEBI:30616"/>
    </ligand>
</feature>
<dbReference type="Pfam" id="PF00406">
    <property type="entry name" value="ADK"/>
    <property type="match status" value="1"/>
</dbReference>